<evidence type="ECO:0000256" key="1">
    <source>
        <dbReference type="SAM" id="MobiDB-lite"/>
    </source>
</evidence>
<gene>
    <name evidence="2" type="ORF">2_5948_01</name>
</gene>
<evidence type="ECO:0000313" key="2">
    <source>
        <dbReference type="EMBL" id="AEW08297.1"/>
    </source>
</evidence>
<organism evidence="2">
    <name type="scientific">Pinus radiata</name>
    <name type="common">Monterey pine</name>
    <name type="synonym">Pinus insignis</name>
    <dbReference type="NCBI Taxonomy" id="3347"/>
    <lineage>
        <taxon>Eukaryota</taxon>
        <taxon>Viridiplantae</taxon>
        <taxon>Streptophyta</taxon>
        <taxon>Embryophyta</taxon>
        <taxon>Tracheophyta</taxon>
        <taxon>Spermatophyta</taxon>
        <taxon>Pinopsida</taxon>
        <taxon>Pinidae</taxon>
        <taxon>Conifers I</taxon>
        <taxon>Pinales</taxon>
        <taxon>Pinaceae</taxon>
        <taxon>Pinus</taxon>
        <taxon>Pinus subgen. Pinus</taxon>
    </lineage>
</organism>
<feature type="compositionally biased region" description="Basic and acidic residues" evidence="1">
    <location>
        <begin position="82"/>
        <end position="93"/>
    </location>
</feature>
<feature type="compositionally biased region" description="Acidic residues" evidence="1">
    <location>
        <begin position="72"/>
        <end position="81"/>
    </location>
</feature>
<accession>H9MB01</accession>
<feature type="compositionally biased region" description="Polar residues" evidence="1">
    <location>
        <begin position="52"/>
        <end position="70"/>
    </location>
</feature>
<dbReference type="AlphaFoldDB" id="H9MB01"/>
<sequence length="137" mass="15598">GRKRKGLKLKSVDELQSGLRRSKRAIHNIDYRLYDMSSSEEEYAEDLEKLAGSSNEIDMPKSQSDVSNSADYDMESEDCLDDMEKPNDGEQFRKSVNGVDGPLGKASLEERIKLTREQPADVKKRRFIDLNELAPFP</sequence>
<reference evidence="2" key="1">
    <citation type="submission" date="2011-12" db="EMBL/GenBank/DDBJ databases">
        <title>Nucleotide Diversity and Divergence in the Loblolly Pine Gene Space.</title>
        <authorList>
            <person name="Neale D.B."/>
            <person name="Wegrzyn J.L."/>
            <person name="Lee J.M."/>
            <person name="Eckert A.J."/>
            <person name="Liechty J.D."/>
            <person name="Stevens K.A."/>
            <person name="Langley C.H."/>
        </authorList>
    </citation>
    <scope>NUCLEOTIDE SEQUENCE</scope>
    <source>
        <strain evidence="2">5839</strain>
        <tissue evidence="2">Megagametophyte</tissue>
    </source>
</reference>
<feature type="region of interest" description="Disordered" evidence="1">
    <location>
        <begin position="52"/>
        <end position="103"/>
    </location>
</feature>
<feature type="non-terminal residue" evidence="2">
    <location>
        <position position="1"/>
    </location>
</feature>
<dbReference type="EMBL" id="JQ262724">
    <property type="protein sequence ID" value="AEW08297.1"/>
    <property type="molecule type" value="Genomic_DNA"/>
</dbReference>
<feature type="non-terminal residue" evidence="2">
    <location>
        <position position="137"/>
    </location>
</feature>
<protein>
    <submittedName>
        <fullName evidence="2">Uncharacterized protein</fullName>
    </submittedName>
</protein>
<name>H9MB01_PINRA</name>
<proteinExistence type="predicted"/>